<evidence type="ECO:0000313" key="10">
    <source>
        <dbReference type="EMBL" id="ANQ05738.1"/>
    </source>
</evidence>
<keyword evidence="3" id="KW-0813">Transport</keyword>
<dbReference type="InterPro" id="IPR002553">
    <property type="entry name" value="Clathrin/coatomer_adapt-like_N"/>
</dbReference>
<dbReference type="GO" id="GO:0030123">
    <property type="term" value="C:AP-3 adaptor complex"/>
    <property type="evidence" value="ECO:0007669"/>
    <property type="project" value="InterPro"/>
</dbReference>
<protein>
    <recommendedName>
        <fullName evidence="9">Clathrin/coatomer adaptor adaptin-like N-terminal domain-containing protein</fullName>
    </recommendedName>
</protein>
<dbReference type="GO" id="GO:0010008">
    <property type="term" value="C:endosome membrane"/>
    <property type="evidence" value="ECO:0007669"/>
    <property type="project" value="TreeGrafter"/>
</dbReference>
<dbReference type="RefSeq" id="XP_019912433.1">
    <property type="nucleotide sequence ID" value="XM_020056946.1"/>
</dbReference>
<dbReference type="Gene3D" id="1.25.10.10">
    <property type="entry name" value="Leucine-rich Repeat Variant"/>
    <property type="match status" value="1"/>
</dbReference>
<comment type="subcellular location">
    <subcellularLocation>
        <location evidence="1">Endomembrane system</location>
    </subcellularLocation>
</comment>
<dbReference type="VEuPathDB" id="PlasmoDB:PCOAH_00001290"/>
<keyword evidence="11" id="KW-1185">Reference proteome</keyword>
<feature type="compositionally biased region" description="Basic and acidic residues" evidence="7">
    <location>
        <begin position="187"/>
        <end position="196"/>
    </location>
</feature>
<accession>A0A1B1DSH2</accession>
<proteinExistence type="inferred from homology"/>
<dbReference type="InterPro" id="IPR017105">
    <property type="entry name" value="AP3_complex_dsu"/>
</dbReference>
<organism evidence="10 11">
    <name type="scientific">Plasmodium coatneyi</name>
    <dbReference type="NCBI Taxonomy" id="208452"/>
    <lineage>
        <taxon>Eukaryota</taxon>
        <taxon>Sar</taxon>
        <taxon>Alveolata</taxon>
        <taxon>Apicomplexa</taxon>
        <taxon>Aconoidasida</taxon>
        <taxon>Haemosporida</taxon>
        <taxon>Plasmodiidae</taxon>
        <taxon>Plasmodium</taxon>
    </lineage>
</organism>
<keyword evidence="8" id="KW-0812">Transmembrane</keyword>
<keyword evidence="4" id="KW-0677">Repeat</keyword>
<dbReference type="Proteomes" id="UP000092716">
    <property type="component" value="Chromosome 1"/>
</dbReference>
<gene>
    <name evidence="10" type="ORF">PCOAH_00001290</name>
</gene>
<evidence type="ECO:0000313" key="11">
    <source>
        <dbReference type="Proteomes" id="UP000092716"/>
    </source>
</evidence>
<feature type="domain" description="Clathrin/coatomer adaptor adaptin-like N-terminal" evidence="9">
    <location>
        <begin position="208"/>
        <end position="647"/>
    </location>
</feature>
<dbReference type="InterPro" id="IPR016024">
    <property type="entry name" value="ARM-type_fold"/>
</dbReference>
<dbReference type="PANTHER" id="PTHR22781">
    <property type="entry name" value="DELTA ADAPTIN-RELATED"/>
    <property type="match status" value="1"/>
</dbReference>
<dbReference type="KEGG" id="pcot:PCOAH_00001290"/>
<feature type="transmembrane region" description="Helical" evidence="8">
    <location>
        <begin position="807"/>
        <end position="836"/>
    </location>
</feature>
<dbReference type="PANTHER" id="PTHR22781:SF12">
    <property type="entry name" value="AP-3 COMPLEX SUBUNIT DELTA-1"/>
    <property type="match status" value="1"/>
</dbReference>
<keyword evidence="6 8" id="KW-0472">Membrane</keyword>
<evidence type="ECO:0000256" key="1">
    <source>
        <dbReference type="ARBA" id="ARBA00004308"/>
    </source>
</evidence>
<comment type="similarity">
    <text evidence="2">Belongs to the adaptor complexes large subunit family.</text>
</comment>
<dbReference type="EMBL" id="CP016239">
    <property type="protein sequence ID" value="ANQ05738.1"/>
    <property type="molecule type" value="Genomic_DNA"/>
</dbReference>
<dbReference type="OrthoDB" id="10264595at2759"/>
<evidence type="ECO:0000256" key="2">
    <source>
        <dbReference type="ARBA" id="ARBA00006613"/>
    </source>
</evidence>
<dbReference type="Pfam" id="PF01602">
    <property type="entry name" value="Adaptin_N"/>
    <property type="match status" value="1"/>
</dbReference>
<dbReference type="GO" id="GO:0006623">
    <property type="term" value="P:protein targeting to vacuole"/>
    <property type="evidence" value="ECO:0007669"/>
    <property type="project" value="TreeGrafter"/>
</dbReference>
<evidence type="ECO:0000256" key="5">
    <source>
        <dbReference type="ARBA" id="ARBA00022927"/>
    </source>
</evidence>
<dbReference type="InterPro" id="IPR011989">
    <property type="entry name" value="ARM-like"/>
</dbReference>
<evidence type="ECO:0000256" key="7">
    <source>
        <dbReference type="SAM" id="MobiDB-lite"/>
    </source>
</evidence>
<evidence type="ECO:0000256" key="8">
    <source>
        <dbReference type="SAM" id="Phobius"/>
    </source>
</evidence>
<evidence type="ECO:0000256" key="3">
    <source>
        <dbReference type="ARBA" id="ARBA00022448"/>
    </source>
</evidence>
<evidence type="ECO:0000256" key="6">
    <source>
        <dbReference type="ARBA" id="ARBA00023136"/>
    </source>
</evidence>
<sequence>MNGSFIELIKDIKRDDSMQNVQRNYDLCVRSLKEMDKSKSYREKEPIFSLLNSRTKEKSITLLKLLYLQMYGRKIDPEHNFAVIEMLTSDKYVLRRRGHLFLHHCIDRDDVTFLSINLFRKELYKESFPTASSNGKTNVINSLANIGSAIMRENIGLLQNSVKTYSILPGIQSNESSSRGNFPHGGETPREQEKKKQFAHTNCITKETNIYNTALVLNTLSNVCTPIMSSNLHHHVMHLLNSSQVYIKKKTIICLYKIVISNLETLPAFFETIKKSFVSLYSDESASYDQMGKEGMDDAHRNNTALCCLIVNILAELFCALERNEQVCSPGRDNRGDAPHGGTTTCSPDQPGGVPNGGGVPTTYLRKFLAFIPLIYSILNERLNLIDNWKFIKILKFLKKLVRYENRIYKKFLPLIVHVFFTNKAKSVIYECLSFLLVNYQKGCLVDLDLQRYAPWGVEGTIDQNVHGIIQRSGDGFCGELDDGHASLSPPNCMDKLLHLCFTHLSNNFHNEDKNIVYVTTKIYLSIFANPDVHTKFAQQNMQEELSTNVLRSLYEDVTIRKTLLRILYYLMNEKNFEAISYNILTYLYHKSEGDFVGEYVDTILSYGREKAHLLRNRNLYVFILFYMLCIKNHKKESQVIEEILHVNNSLEGTTRITTNFLSAMYVVTYGAALMRRQLGGNHIGNDNVNSSVGNEVSPFSAPQGGHQRQMQQNETHQSDLLNQMSTFLKEVKTIDAFTRYDLLEYIIGTLNVHVSDDTNNREENPYKDVNQVDVATFEYLIYFVYAYLEEAHDHIKEYKNEHFLSVFFFSLYLFFTHFSVSSILWHVGKIFLFFYQYDQNRSLVLFYVSRLSSHVAYLLGRRNSVETIDCCVTLGSVFFLVRNAKDAEGLPSKEKSPHGGDHTNGGTNFLSYVTNYLQLDPAEEQFNLERPFKYNDAFFLQTGGSQSGEHIPLPVQRSNISEMKLPLTEANTVASTASARTPSARTPSEITASALTVDEAAIPPACTSDLCANGEGTSYADLQSFLHKLKEEQTKWRQTDKRTFHQISESAHVKLYFQLNQEERMLRLYIQLVDSPVTVKSLFVRTSLQVNKCQVEYNGEEDELVLLGDEKIAQGTTIGDDSRSKHHDQGGRSIERCYPERTGFANLTELTTVEEVSKSFLISVHFEVPSGSVKLAYSYLCNSVLYEESSVEIPFVPLEPATLSIDELTNVKKRRGINRVITEEIKVDEEIHPNEFIFSCCVFLAEYLHLFFFNMGKVFSNLQHGYSADTLRLIFCAAHTTSREAPLDKTVFLINVHYKKTGQAGEDPPTYKVEAKMKVLNDSEEECVRMLDYIQFYLTKLLTGKVKMKAPRISITR</sequence>
<evidence type="ECO:0000259" key="9">
    <source>
        <dbReference type="Pfam" id="PF01602"/>
    </source>
</evidence>
<dbReference type="GO" id="GO:0006896">
    <property type="term" value="P:Golgi to vacuole transport"/>
    <property type="evidence" value="ECO:0007669"/>
    <property type="project" value="TreeGrafter"/>
</dbReference>
<keyword evidence="8" id="KW-1133">Transmembrane helix</keyword>
<feature type="region of interest" description="Disordered" evidence="7">
    <location>
        <begin position="174"/>
        <end position="198"/>
    </location>
</feature>
<dbReference type="SUPFAM" id="SSF48371">
    <property type="entry name" value="ARM repeat"/>
    <property type="match status" value="1"/>
</dbReference>
<keyword evidence="5" id="KW-0653">Protein transport</keyword>
<reference evidence="11" key="1">
    <citation type="submission" date="2016-06" db="EMBL/GenBank/DDBJ databases">
        <title>First high quality genome sequence of Plasmodium coatneyi using continuous long reads from single molecule, real-time sequencing.</title>
        <authorList>
            <person name="Chien J.-T."/>
            <person name="Pakala S.B."/>
            <person name="Geraldo J.A."/>
            <person name="Lapp S.A."/>
            <person name="Barnwell J.W."/>
            <person name="Kissinger J.C."/>
            <person name="Galinski M.R."/>
            <person name="Humphrey J.C."/>
        </authorList>
    </citation>
    <scope>NUCLEOTIDE SEQUENCE [LARGE SCALE GENOMIC DNA]</scope>
    <source>
        <strain evidence="11">Hackeri</strain>
    </source>
</reference>
<name>A0A1B1DSH2_9APIC</name>
<dbReference type="GeneID" id="30906848"/>
<evidence type="ECO:0000256" key="4">
    <source>
        <dbReference type="ARBA" id="ARBA00022737"/>
    </source>
</evidence>
<feature type="region of interest" description="Disordered" evidence="7">
    <location>
        <begin position="330"/>
        <end position="354"/>
    </location>
</feature>